<accession>A0A5D0R8T1</accession>
<dbReference type="InterPro" id="IPR029063">
    <property type="entry name" value="SAM-dependent_MTases_sf"/>
</dbReference>
<reference evidence="1 2" key="1">
    <citation type="submission" date="2019-08" db="EMBL/GenBank/DDBJ databases">
        <title>Genomes of Antarctic Bizionia species.</title>
        <authorList>
            <person name="Bowman J.P."/>
        </authorList>
    </citation>
    <scope>NUCLEOTIDE SEQUENCE [LARGE SCALE GENOMIC DNA]</scope>
    <source>
        <strain evidence="1 2">ADA-4</strain>
    </source>
</reference>
<organism evidence="1 2">
    <name type="scientific">Bizionia myxarmorum</name>
    <dbReference type="NCBI Taxonomy" id="291186"/>
    <lineage>
        <taxon>Bacteria</taxon>
        <taxon>Pseudomonadati</taxon>
        <taxon>Bacteroidota</taxon>
        <taxon>Flavobacteriia</taxon>
        <taxon>Flavobacteriales</taxon>
        <taxon>Flavobacteriaceae</taxon>
        <taxon>Bizionia</taxon>
    </lineage>
</organism>
<protein>
    <recommendedName>
        <fullName evidence="3">Class I SAM-dependent methyltransferase</fullName>
    </recommendedName>
</protein>
<comment type="caution">
    <text evidence="1">The sequence shown here is derived from an EMBL/GenBank/DDBJ whole genome shotgun (WGS) entry which is preliminary data.</text>
</comment>
<dbReference type="SUPFAM" id="SSF53335">
    <property type="entry name" value="S-adenosyl-L-methionine-dependent methyltransferases"/>
    <property type="match status" value="1"/>
</dbReference>
<evidence type="ECO:0000313" key="1">
    <source>
        <dbReference type="EMBL" id="TYB76994.1"/>
    </source>
</evidence>
<dbReference type="EMBL" id="VSKK01000002">
    <property type="protein sequence ID" value="TYB76994.1"/>
    <property type="molecule type" value="Genomic_DNA"/>
</dbReference>
<dbReference type="Proteomes" id="UP000323720">
    <property type="component" value="Unassembled WGS sequence"/>
</dbReference>
<evidence type="ECO:0000313" key="2">
    <source>
        <dbReference type="Proteomes" id="UP000323720"/>
    </source>
</evidence>
<keyword evidence="2" id="KW-1185">Reference proteome</keyword>
<proteinExistence type="predicted"/>
<dbReference type="RefSeq" id="WP_148403860.1">
    <property type="nucleotide sequence ID" value="NZ_VSKK01000002.1"/>
</dbReference>
<name>A0A5D0R8T1_9FLAO</name>
<gene>
    <name evidence="1" type="ORF">ES674_09840</name>
</gene>
<evidence type="ECO:0008006" key="3">
    <source>
        <dbReference type="Google" id="ProtNLM"/>
    </source>
</evidence>
<dbReference type="AlphaFoldDB" id="A0A5D0R8T1"/>
<dbReference type="Gene3D" id="3.40.50.150">
    <property type="entry name" value="Vaccinia Virus protein VP39"/>
    <property type="match status" value="1"/>
</dbReference>
<dbReference type="OrthoDB" id="9795498at2"/>
<sequence>MIKKIKYRINAYVDGRLKGLYKKQRKISQIQFNQAQLHQLFNDTSFFIPFSNWAISPSTICHVLNDIVVNNRKSIIEFGAGASTLYIAKLLKSNHIEASFLTVESDLDWAAKLTKQLKVLDLLDYVTVVTAPIKPVDTALAFEEQKLWYDADALDKALHTIPTIDLVLVDGPYGGLTPHSRYSAVPYLNHKLARTYSVFLDDIDRVDEQNILKSWEARLNCRARIIERYAILSPDEQFYAKPFQL</sequence>